<dbReference type="CDD" id="cd06127">
    <property type="entry name" value="DEDDh"/>
    <property type="match status" value="1"/>
</dbReference>
<name>A0ABV5HDQ2_9FLAO</name>
<dbReference type="EMBL" id="JBHMFE010000020">
    <property type="protein sequence ID" value="MFB9110027.1"/>
    <property type="molecule type" value="Genomic_DNA"/>
</dbReference>
<keyword evidence="3" id="KW-1185">Reference proteome</keyword>
<dbReference type="Proteomes" id="UP001589562">
    <property type="component" value="Unassembled WGS sequence"/>
</dbReference>
<dbReference type="InterPro" id="IPR036397">
    <property type="entry name" value="RNaseH_sf"/>
</dbReference>
<protein>
    <submittedName>
        <fullName evidence="2">PolC-type DNA polymerase III</fullName>
    </submittedName>
</protein>
<gene>
    <name evidence="2" type="ORF">ACFFVK_15675</name>
</gene>
<dbReference type="Pfam" id="PF00929">
    <property type="entry name" value="RNase_T"/>
    <property type="match status" value="1"/>
</dbReference>
<evidence type="ECO:0000259" key="1">
    <source>
        <dbReference type="SMART" id="SM00479"/>
    </source>
</evidence>
<proteinExistence type="predicted"/>
<accession>A0ABV5HDQ2</accession>
<dbReference type="SUPFAM" id="SSF53098">
    <property type="entry name" value="Ribonuclease H-like"/>
    <property type="match status" value="1"/>
</dbReference>
<evidence type="ECO:0000313" key="2">
    <source>
        <dbReference type="EMBL" id="MFB9110027.1"/>
    </source>
</evidence>
<dbReference type="InterPro" id="IPR013520">
    <property type="entry name" value="Ribonucl_H"/>
</dbReference>
<comment type="caution">
    <text evidence="2">The sequence shown here is derived from an EMBL/GenBank/DDBJ whole genome shotgun (WGS) entry which is preliminary data.</text>
</comment>
<organism evidence="2 3">
    <name type="scientific">Flavobacterium gyeonganense</name>
    <dbReference type="NCBI Taxonomy" id="1310418"/>
    <lineage>
        <taxon>Bacteria</taxon>
        <taxon>Pseudomonadati</taxon>
        <taxon>Bacteroidota</taxon>
        <taxon>Flavobacteriia</taxon>
        <taxon>Flavobacteriales</taxon>
        <taxon>Flavobacteriaceae</taxon>
        <taxon>Flavobacterium</taxon>
    </lineage>
</organism>
<evidence type="ECO:0000313" key="3">
    <source>
        <dbReference type="Proteomes" id="UP001589562"/>
    </source>
</evidence>
<sequence>MLDWLKNINKEYPDFWKNYLGKFETKPNRFVVISTETSGLNPVKDVILSLGAFAIVDDSIIIKDNFEAVLLQYKYLHDNGLSNEFIIESKMTKLQENDALETFIDYLGNAILVGHHVNFDIEMINAALERLGCGRLKNEALDIDVMYRKLHDINDKQFSLDDLCEIYKIPKSDRNSSSEDAYKISLLFLKLKSRLGIKQVSP</sequence>
<dbReference type="Gene3D" id="3.30.420.10">
    <property type="entry name" value="Ribonuclease H-like superfamily/Ribonuclease H"/>
    <property type="match status" value="1"/>
</dbReference>
<feature type="domain" description="Exonuclease" evidence="1">
    <location>
        <begin position="29"/>
        <end position="197"/>
    </location>
</feature>
<dbReference type="SMART" id="SM00479">
    <property type="entry name" value="EXOIII"/>
    <property type="match status" value="1"/>
</dbReference>
<dbReference type="InterPro" id="IPR012337">
    <property type="entry name" value="RNaseH-like_sf"/>
</dbReference>
<reference evidence="2 3" key="1">
    <citation type="submission" date="2024-09" db="EMBL/GenBank/DDBJ databases">
        <authorList>
            <person name="Sun Q."/>
            <person name="Mori K."/>
        </authorList>
    </citation>
    <scope>NUCLEOTIDE SEQUENCE [LARGE SCALE GENOMIC DNA]</scope>
    <source>
        <strain evidence="2 3">CECT 8365</strain>
    </source>
</reference>
<dbReference type="RefSeq" id="WP_278009841.1">
    <property type="nucleotide sequence ID" value="NZ_CP121112.1"/>
</dbReference>